<evidence type="ECO:0000256" key="4">
    <source>
        <dbReference type="ARBA" id="ARBA00022764"/>
    </source>
</evidence>
<dbReference type="GO" id="GO:0042597">
    <property type="term" value="C:periplasmic space"/>
    <property type="evidence" value="ECO:0007669"/>
    <property type="project" value="UniProtKB-SubCell"/>
</dbReference>
<keyword evidence="2" id="KW-0813">Transport</keyword>
<evidence type="ECO:0000256" key="5">
    <source>
        <dbReference type="PIRSR" id="PIRSR019574-1"/>
    </source>
</evidence>
<sequence>MKKSPLLLLSAVLACLSLFGCSEQKKEEAPQQKKQEGQAEAQKEGQAKKTDAQQTLYIYNWTYYIPDQVVKDFEKEYNAKVVYDMYASNEEMFTKLKAGGSGYDLVFPSGDYVSIMIKENMLEQIDRAKVPNFKNLDPAVLAKIHFDEGSKYSVPYMMGAAGVAVNKKHVPNFDKSWSLFNREDLKGRMTMLDDMREVLGAALKSLGYSVNTKNLDELEKAKELVKQWKTKIVKFDAESFGKGFAAGEFWVVQGYQENIFLELDESARKDVEFFIPKEGSAMYMDNMVLLKNAKNKELAYTFMNYIHEPKVYAQIVDFLMLPSINVPARDIRTVKPNYEIADLDRSEFKEDLGESLNEYNQVWQKIIVGE</sequence>
<keyword evidence="3 7" id="KW-0732">Signal</keyword>
<gene>
    <name evidence="8" type="ORF">CDV28_1567</name>
</gene>
<dbReference type="PROSITE" id="PS51257">
    <property type="entry name" value="PROKAR_LIPOPROTEIN"/>
    <property type="match status" value="1"/>
</dbReference>
<feature type="signal peptide" evidence="7">
    <location>
        <begin position="1"/>
        <end position="20"/>
    </location>
</feature>
<dbReference type="PANTHER" id="PTHR30222:SF17">
    <property type="entry name" value="SPERMIDINE_PUTRESCINE-BINDING PERIPLASMIC PROTEIN"/>
    <property type="match status" value="1"/>
</dbReference>
<dbReference type="AlphaFoldDB" id="A0A521FYI9"/>
<feature type="binding site" evidence="5">
    <location>
        <begin position="194"/>
        <end position="197"/>
    </location>
    <ligand>
        <name>spermidine</name>
        <dbReference type="ChEBI" id="CHEBI:57834"/>
    </ligand>
</feature>
<dbReference type="Proteomes" id="UP000316238">
    <property type="component" value="Unassembled WGS sequence"/>
</dbReference>
<dbReference type="PIRSF" id="PIRSF019574">
    <property type="entry name" value="Periplasmic_polyamine_BP"/>
    <property type="match status" value="1"/>
</dbReference>
<evidence type="ECO:0000313" key="8">
    <source>
        <dbReference type="EMBL" id="TAA73835.1"/>
    </source>
</evidence>
<comment type="caution">
    <text evidence="8">The sequence shown here is derived from an EMBL/GenBank/DDBJ whole genome shotgun (WGS) entry which is preliminary data.</text>
</comment>
<dbReference type="EMBL" id="NQJD01000056">
    <property type="protein sequence ID" value="TAA73835.1"/>
    <property type="molecule type" value="Genomic_DNA"/>
</dbReference>
<keyword evidence="9" id="KW-1185">Reference proteome</keyword>
<comment type="subcellular location">
    <subcellularLocation>
        <location evidence="1">Periplasm</location>
    </subcellularLocation>
</comment>
<evidence type="ECO:0000256" key="3">
    <source>
        <dbReference type="ARBA" id="ARBA00022729"/>
    </source>
</evidence>
<reference evidence="8" key="1">
    <citation type="submission" date="2017-07" db="EMBL/GenBank/DDBJ databases">
        <title>The cable genome - Insights into the physiology and evolution of filamentous bacteria capable of sulfide oxidation via long distance electron transfer.</title>
        <authorList>
            <person name="Thorup C."/>
            <person name="Bjerg J.T."/>
            <person name="Schreiber L."/>
            <person name="Nielsen L.P."/>
            <person name="Kjeldsen K.U."/>
            <person name="Boesen T."/>
            <person name="Boggild A."/>
            <person name="Meysman F."/>
            <person name="Geelhoed J."/>
            <person name="Schramm A."/>
        </authorList>
    </citation>
    <scope>NUCLEOTIDE SEQUENCE [LARGE SCALE GENOMIC DNA]</scope>
    <source>
        <strain evidence="8">GS</strain>
    </source>
</reference>
<evidence type="ECO:0000313" key="9">
    <source>
        <dbReference type="Proteomes" id="UP000316238"/>
    </source>
</evidence>
<name>A0A521FYI9_9BACT</name>
<accession>A0A521FYI9</accession>
<keyword evidence="4" id="KW-0574">Periplasm</keyword>
<organism evidence="8 9">
    <name type="scientific">Candidatus Electronema aureum</name>
    <dbReference type="NCBI Taxonomy" id="2005002"/>
    <lineage>
        <taxon>Bacteria</taxon>
        <taxon>Pseudomonadati</taxon>
        <taxon>Thermodesulfobacteriota</taxon>
        <taxon>Desulfobulbia</taxon>
        <taxon>Desulfobulbales</taxon>
        <taxon>Desulfobulbaceae</taxon>
        <taxon>Candidatus Electronema</taxon>
    </lineage>
</organism>
<protein>
    <submittedName>
        <fullName evidence="8">Spermidine/putrescine transport system substrate-binding protein</fullName>
    </submittedName>
</protein>
<feature type="chain" id="PRO_5021722296" evidence="7">
    <location>
        <begin position="21"/>
        <end position="370"/>
    </location>
</feature>
<dbReference type="PANTHER" id="PTHR30222">
    <property type="entry name" value="SPERMIDINE/PUTRESCINE-BINDING PERIPLASMIC PROTEIN"/>
    <property type="match status" value="1"/>
</dbReference>
<dbReference type="Gene3D" id="3.40.190.10">
    <property type="entry name" value="Periplasmic binding protein-like II"/>
    <property type="match status" value="2"/>
</dbReference>
<dbReference type="InterPro" id="IPR006059">
    <property type="entry name" value="SBP"/>
</dbReference>
<evidence type="ECO:0000256" key="1">
    <source>
        <dbReference type="ARBA" id="ARBA00004418"/>
    </source>
</evidence>
<dbReference type="Pfam" id="PF13416">
    <property type="entry name" value="SBP_bac_8"/>
    <property type="match status" value="1"/>
</dbReference>
<dbReference type="SUPFAM" id="SSF53850">
    <property type="entry name" value="Periplasmic binding protein-like II"/>
    <property type="match status" value="1"/>
</dbReference>
<evidence type="ECO:0000256" key="7">
    <source>
        <dbReference type="SAM" id="SignalP"/>
    </source>
</evidence>
<feature type="region of interest" description="Disordered" evidence="6">
    <location>
        <begin position="26"/>
        <end position="47"/>
    </location>
</feature>
<proteinExistence type="predicted"/>
<dbReference type="GO" id="GO:0019808">
    <property type="term" value="F:polyamine binding"/>
    <property type="evidence" value="ECO:0007669"/>
    <property type="project" value="InterPro"/>
</dbReference>
<dbReference type="InterPro" id="IPR001188">
    <property type="entry name" value="Sperm_putr-bd"/>
</dbReference>
<evidence type="ECO:0000256" key="6">
    <source>
        <dbReference type="SAM" id="MobiDB-lite"/>
    </source>
</evidence>
<evidence type="ECO:0000256" key="2">
    <source>
        <dbReference type="ARBA" id="ARBA00022448"/>
    </source>
</evidence>
<dbReference type="PRINTS" id="PR00909">
    <property type="entry name" value="SPERMDNBNDNG"/>
</dbReference>
<dbReference type="GO" id="GO:0015846">
    <property type="term" value="P:polyamine transport"/>
    <property type="evidence" value="ECO:0007669"/>
    <property type="project" value="InterPro"/>
</dbReference>